<name>A0AA92LRR4_9VIBR</name>
<gene>
    <name evidence="3" type="ORF">JOS67_00035</name>
</gene>
<proteinExistence type="predicted"/>
<keyword evidence="1" id="KW-0732">Signal</keyword>
<dbReference type="RefSeq" id="WP_203346318.1">
    <property type="nucleotide sequence ID" value="NZ_CP069194.1"/>
</dbReference>
<reference evidence="3 4" key="1">
    <citation type="submission" date="2021-01" db="EMBL/GenBank/DDBJ databases">
        <title>Characterization of a novel blaVMB-2- harboring plasmid in Vibrio diabolicus.</title>
        <authorList>
            <person name="Liu M."/>
        </authorList>
    </citation>
    <scope>NUCLEOTIDE SEQUENCE [LARGE SCALE GENOMIC DNA]</scope>
    <source>
        <strain evidence="3 4">SLV18</strain>
        <plasmid evidence="3 4">pSLV18-213K</plasmid>
    </source>
</reference>
<evidence type="ECO:0000313" key="4">
    <source>
        <dbReference type="Proteomes" id="UP000596337"/>
    </source>
</evidence>
<dbReference type="Proteomes" id="UP000596337">
    <property type="component" value="Plasmid pSLV18-213K"/>
</dbReference>
<dbReference type="GO" id="GO:0016052">
    <property type="term" value="P:carbohydrate catabolic process"/>
    <property type="evidence" value="ECO:0007669"/>
    <property type="project" value="InterPro"/>
</dbReference>
<sequence>MKKLLTVTIASLLASSAVFAGDNYLIKYVEKAPVIDANDSDSAWGKADTLTQFIFPWNTKLAPATEFKAVWDDEAVYFRYRVDDKHVTIGEGERGALDSDRVEIFLAKNHDLEKYYTMEIDAEDQIYSAMGTFDTKINKRTSLVEYKWEGLKTRSKITEYGYLVEGSIPMDTLTNMQLWQNKDKTELICALMRAEFTKTESGIDMGWIAWNDPKLPKPAFHNPKPFGTCKLVK</sequence>
<dbReference type="GO" id="GO:0030246">
    <property type="term" value="F:carbohydrate binding"/>
    <property type="evidence" value="ECO:0007669"/>
    <property type="project" value="InterPro"/>
</dbReference>
<dbReference type="InterPro" id="IPR010502">
    <property type="entry name" value="Carb-bd_dom_fam9"/>
</dbReference>
<evidence type="ECO:0000313" key="3">
    <source>
        <dbReference type="EMBL" id="QRG81495.1"/>
    </source>
</evidence>
<geneLocation type="plasmid" evidence="3 4">
    <name>pSLV18-213K</name>
</geneLocation>
<feature type="chain" id="PRO_5041674029" evidence="1">
    <location>
        <begin position="21"/>
        <end position="233"/>
    </location>
</feature>
<dbReference type="Gene3D" id="2.60.40.1190">
    <property type="match status" value="1"/>
</dbReference>
<accession>A0AA92LRR4</accession>
<feature type="domain" description="Carbohydrate-binding" evidence="2">
    <location>
        <begin position="35"/>
        <end position="232"/>
    </location>
</feature>
<dbReference type="Pfam" id="PF06452">
    <property type="entry name" value="CBM9_1"/>
    <property type="match status" value="1"/>
</dbReference>
<evidence type="ECO:0000256" key="1">
    <source>
        <dbReference type="SAM" id="SignalP"/>
    </source>
</evidence>
<dbReference type="EMBL" id="CP069194">
    <property type="protein sequence ID" value="QRG81495.1"/>
    <property type="molecule type" value="Genomic_DNA"/>
</dbReference>
<feature type="signal peptide" evidence="1">
    <location>
        <begin position="1"/>
        <end position="20"/>
    </location>
</feature>
<dbReference type="SUPFAM" id="SSF49344">
    <property type="entry name" value="CBD9-like"/>
    <property type="match status" value="1"/>
</dbReference>
<evidence type="ECO:0000259" key="2">
    <source>
        <dbReference type="Pfam" id="PF06452"/>
    </source>
</evidence>
<dbReference type="AlphaFoldDB" id="A0AA92LRR4"/>
<organism evidence="3 4">
    <name type="scientific">Vibrio diabolicus</name>
    <dbReference type="NCBI Taxonomy" id="50719"/>
    <lineage>
        <taxon>Bacteria</taxon>
        <taxon>Pseudomonadati</taxon>
        <taxon>Pseudomonadota</taxon>
        <taxon>Gammaproteobacteria</taxon>
        <taxon>Vibrionales</taxon>
        <taxon>Vibrionaceae</taxon>
        <taxon>Vibrio</taxon>
        <taxon>Vibrio diabolicus subgroup</taxon>
    </lineage>
</organism>
<protein>
    <submittedName>
        <fullName evidence="3">Endoxylanase</fullName>
    </submittedName>
</protein>
<dbReference type="GO" id="GO:0004553">
    <property type="term" value="F:hydrolase activity, hydrolyzing O-glycosyl compounds"/>
    <property type="evidence" value="ECO:0007669"/>
    <property type="project" value="InterPro"/>
</dbReference>
<keyword evidence="3" id="KW-0614">Plasmid</keyword>
<dbReference type="CDD" id="cd09620">
    <property type="entry name" value="CBM9_like_3"/>
    <property type="match status" value="1"/>
</dbReference>